<dbReference type="Proteomes" id="UP000039324">
    <property type="component" value="Unassembled WGS sequence"/>
</dbReference>
<organism evidence="2 3">
    <name type="scientific">Plasmodiophora brassicae</name>
    <name type="common">Clubroot disease agent</name>
    <dbReference type="NCBI Taxonomy" id="37360"/>
    <lineage>
        <taxon>Eukaryota</taxon>
        <taxon>Sar</taxon>
        <taxon>Rhizaria</taxon>
        <taxon>Endomyxa</taxon>
        <taxon>Phytomyxea</taxon>
        <taxon>Plasmodiophorida</taxon>
        <taxon>Plasmodiophoridae</taxon>
        <taxon>Plasmodiophora</taxon>
    </lineage>
</organism>
<dbReference type="AlphaFoldDB" id="A0A0G4IKS7"/>
<protein>
    <submittedName>
        <fullName evidence="2">Uncharacterized protein</fullName>
    </submittedName>
</protein>
<sequence length="154" mass="17783">MTSVTRVVPRVLGPVFQSGHARKAIYRRTGLTDEMEAMRAKPVADTPDVARTTTTTTTTRAGPYVSPSKALLWMIQRHKPVPFIRIQKMVFERKQRDPDGPFKRVDDRYKLKKILNDMRRRGKIYVVTPKAPPPHMTSDMMTEEYLAHFMPVDK</sequence>
<evidence type="ECO:0000256" key="1">
    <source>
        <dbReference type="SAM" id="MobiDB-lite"/>
    </source>
</evidence>
<reference evidence="2 3" key="1">
    <citation type="submission" date="2015-02" db="EMBL/GenBank/DDBJ databases">
        <authorList>
            <person name="Chooi Y.-H."/>
        </authorList>
    </citation>
    <scope>NUCLEOTIDE SEQUENCE [LARGE SCALE GENOMIC DNA]</scope>
    <source>
        <strain evidence="2">E3</strain>
    </source>
</reference>
<dbReference type="EMBL" id="CDSF01000035">
    <property type="protein sequence ID" value="CEO95692.1"/>
    <property type="molecule type" value="Genomic_DNA"/>
</dbReference>
<gene>
    <name evidence="2" type="ORF">PBRA_004405</name>
</gene>
<keyword evidence="3" id="KW-1185">Reference proteome</keyword>
<proteinExistence type="predicted"/>
<evidence type="ECO:0000313" key="3">
    <source>
        <dbReference type="Proteomes" id="UP000039324"/>
    </source>
</evidence>
<accession>A0A0G4IKS7</accession>
<feature type="region of interest" description="Disordered" evidence="1">
    <location>
        <begin position="41"/>
        <end position="61"/>
    </location>
</feature>
<name>A0A0G4IKS7_PLABS</name>
<evidence type="ECO:0000313" key="2">
    <source>
        <dbReference type="EMBL" id="CEO95692.1"/>
    </source>
</evidence>